<dbReference type="GO" id="GO:0000166">
    <property type="term" value="F:nucleotide binding"/>
    <property type="evidence" value="ECO:0007669"/>
    <property type="project" value="InterPro"/>
</dbReference>
<sequence length="373" mass="42388">MVLYVYSEEGSTFLAISGRGVFCFPNCLPFLKGGRGVKMNIVFLNTLEQIAGEGNVRTGQVTIGETQGVWRVLWNGSDPQGRAHQELWYEGVSWEELLAAFRVGLQDKFRSGFKPLVNGDSYPVQALSGRARWNQQLIYFSELNADEELYEQLRRWRRQQAAREGKAPYMLATNRVLRLIAGFAPQTQEELLQIPGFGEQKSGMYGADVLKLTAGKPQPGAFPLDWVAQETDNERFEAWLLEQKEQRARLELDKEAGKRRLLELVAAGGNLTALQASLAVTRREVLQWVEELGREGSDLEPLLDTELKAVPAEEQARALQAFESEGDRYLKPVLQRLYGEEAPNDKDADRIYEWLRLLRLRFRRDKQLPARAG</sequence>
<dbReference type="Pfam" id="PF00570">
    <property type="entry name" value="HRDC"/>
    <property type="match status" value="1"/>
</dbReference>
<dbReference type="InterPro" id="IPR010997">
    <property type="entry name" value="HRDC-like_sf"/>
</dbReference>
<dbReference type="PROSITE" id="PS50967">
    <property type="entry name" value="HRDC"/>
    <property type="match status" value="1"/>
</dbReference>
<dbReference type="InterPro" id="IPR044876">
    <property type="entry name" value="HRDC_dom_sf"/>
</dbReference>
<dbReference type="Gene3D" id="1.10.150.80">
    <property type="entry name" value="HRDC domain"/>
    <property type="match status" value="1"/>
</dbReference>
<keyword evidence="3" id="KW-1185">Reference proteome</keyword>
<dbReference type="Proteomes" id="UP000298246">
    <property type="component" value="Unassembled WGS sequence"/>
</dbReference>
<protein>
    <recommendedName>
        <fullName evidence="1">HRDC domain-containing protein</fullName>
    </recommendedName>
</protein>
<evidence type="ECO:0000313" key="2">
    <source>
        <dbReference type="EMBL" id="TFE87730.1"/>
    </source>
</evidence>
<dbReference type="GO" id="GO:0003676">
    <property type="term" value="F:nucleic acid binding"/>
    <property type="evidence" value="ECO:0007669"/>
    <property type="project" value="InterPro"/>
</dbReference>
<dbReference type="SUPFAM" id="SSF47819">
    <property type="entry name" value="HRDC-like"/>
    <property type="match status" value="1"/>
</dbReference>
<feature type="domain" description="HRDC" evidence="1">
    <location>
        <begin position="143"/>
        <end position="223"/>
    </location>
</feature>
<evidence type="ECO:0000313" key="3">
    <source>
        <dbReference type="Proteomes" id="UP000298246"/>
    </source>
</evidence>
<gene>
    <name evidence="2" type="ORF">B5M42_11005</name>
</gene>
<dbReference type="SMART" id="SM00341">
    <property type="entry name" value="HRDC"/>
    <property type="match status" value="1"/>
</dbReference>
<name>A0A4Y8Q444_9BACL</name>
<dbReference type="OrthoDB" id="26793at2"/>
<dbReference type="AlphaFoldDB" id="A0A4Y8Q444"/>
<evidence type="ECO:0000259" key="1">
    <source>
        <dbReference type="PROSITE" id="PS50967"/>
    </source>
</evidence>
<accession>A0A4Y8Q444</accession>
<reference evidence="2 3" key="1">
    <citation type="submission" date="2017-03" db="EMBL/GenBank/DDBJ databases">
        <title>Isolation of Levoglucosan Utilizing Bacteria.</title>
        <authorList>
            <person name="Arya A.S."/>
        </authorList>
    </citation>
    <scope>NUCLEOTIDE SEQUENCE [LARGE SCALE GENOMIC DNA]</scope>
    <source>
        <strain evidence="2 3">MEC069</strain>
    </source>
</reference>
<comment type="caution">
    <text evidence="2">The sequence shown here is derived from an EMBL/GenBank/DDBJ whole genome shotgun (WGS) entry which is preliminary data.</text>
</comment>
<organism evidence="2 3">
    <name type="scientific">Paenibacillus athensensis</name>
    <dbReference type="NCBI Taxonomy" id="1967502"/>
    <lineage>
        <taxon>Bacteria</taxon>
        <taxon>Bacillati</taxon>
        <taxon>Bacillota</taxon>
        <taxon>Bacilli</taxon>
        <taxon>Bacillales</taxon>
        <taxon>Paenibacillaceae</taxon>
        <taxon>Paenibacillus</taxon>
    </lineage>
</organism>
<proteinExistence type="predicted"/>
<dbReference type="InterPro" id="IPR002121">
    <property type="entry name" value="HRDC_dom"/>
</dbReference>
<dbReference type="EMBL" id="MYFO01000012">
    <property type="protein sequence ID" value="TFE87730.1"/>
    <property type="molecule type" value="Genomic_DNA"/>
</dbReference>